<evidence type="ECO:0000256" key="2">
    <source>
        <dbReference type="SAM" id="MobiDB-lite"/>
    </source>
</evidence>
<dbReference type="PANTHER" id="PTHR21553">
    <property type="entry name" value="ALMS1-RELATED"/>
    <property type="match status" value="1"/>
</dbReference>
<feature type="coiled-coil region" evidence="1">
    <location>
        <begin position="569"/>
        <end position="600"/>
    </location>
</feature>
<protein>
    <submittedName>
        <fullName evidence="4">Centrosomal protein of 295 kDa</fullName>
    </submittedName>
</protein>
<dbReference type="GO" id="GO:0046599">
    <property type="term" value="P:regulation of centriole replication"/>
    <property type="evidence" value="ECO:0007669"/>
    <property type="project" value="TreeGrafter"/>
</dbReference>
<dbReference type="RefSeq" id="XP_042564578.1">
    <property type="nucleotide sequence ID" value="XM_042708644.1"/>
</dbReference>
<feature type="region of interest" description="Disordered" evidence="2">
    <location>
        <begin position="424"/>
        <end position="491"/>
    </location>
</feature>
<feature type="region of interest" description="Disordered" evidence="2">
    <location>
        <begin position="923"/>
        <end position="1020"/>
    </location>
</feature>
<evidence type="ECO:0000313" key="3">
    <source>
        <dbReference type="Proteomes" id="UP000515152"/>
    </source>
</evidence>
<reference evidence="4" key="1">
    <citation type="submission" date="2025-08" db="UniProtKB">
        <authorList>
            <consortium name="RefSeq"/>
        </authorList>
    </citation>
    <scope>IDENTIFICATION</scope>
</reference>
<feature type="compositionally biased region" description="Low complexity" evidence="2">
    <location>
        <begin position="1"/>
        <end position="17"/>
    </location>
</feature>
<dbReference type="PANTHER" id="PTHR21553:SF26">
    <property type="entry name" value="ALMS MOTIF DOMAIN-CONTAINING PROTEIN"/>
    <property type="match status" value="1"/>
</dbReference>
<gene>
    <name evidence="4" type="primary">cep295</name>
</gene>
<dbReference type="GO" id="GO:0005813">
    <property type="term" value="C:centrosome"/>
    <property type="evidence" value="ECO:0007669"/>
    <property type="project" value="TreeGrafter"/>
</dbReference>
<dbReference type="Proteomes" id="UP000515152">
    <property type="component" value="Chromosome 9"/>
</dbReference>
<evidence type="ECO:0000313" key="4">
    <source>
        <dbReference type="RefSeq" id="XP_042564578.1"/>
    </source>
</evidence>
<organism evidence="3 4">
    <name type="scientific">Clupea harengus</name>
    <name type="common">Atlantic herring</name>
    <dbReference type="NCBI Taxonomy" id="7950"/>
    <lineage>
        <taxon>Eukaryota</taxon>
        <taxon>Metazoa</taxon>
        <taxon>Chordata</taxon>
        <taxon>Craniata</taxon>
        <taxon>Vertebrata</taxon>
        <taxon>Euteleostomi</taxon>
        <taxon>Actinopterygii</taxon>
        <taxon>Neopterygii</taxon>
        <taxon>Teleostei</taxon>
        <taxon>Clupei</taxon>
        <taxon>Clupeiformes</taxon>
        <taxon>Clupeoidei</taxon>
        <taxon>Clupeidae</taxon>
        <taxon>Clupea</taxon>
    </lineage>
</organism>
<feature type="compositionally biased region" description="Acidic residues" evidence="2">
    <location>
        <begin position="379"/>
        <end position="397"/>
    </location>
</feature>
<feature type="region of interest" description="Disordered" evidence="2">
    <location>
        <begin position="355"/>
        <end position="410"/>
    </location>
</feature>
<feature type="coiled-coil region" evidence="1">
    <location>
        <begin position="234"/>
        <end position="296"/>
    </location>
</feature>
<feature type="compositionally biased region" description="Low complexity" evidence="2">
    <location>
        <begin position="688"/>
        <end position="715"/>
    </location>
</feature>
<keyword evidence="1" id="KW-0175">Coiled coil</keyword>
<feature type="region of interest" description="Disordered" evidence="2">
    <location>
        <begin position="1119"/>
        <end position="1146"/>
    </location>
</feature>
<name>A0A8M1KQB3_CLUHA</name>
<proteinExistence type="predicted"/>
<sequence>MAGPGTDSADGSDGTDTLSADTARRRRSTKVGHARLSPNEEMQFARDELDRRRKLRLQQVREQQRYLAVCVRQQVERRRRQQESHLEAELRQEWRLEQQHRKNTLTHELTHTLHGVGHAHASAKENEPDWAWLAQKKAEQKERAAQRHTHALKELKMHTHTQEQQHTRHIQARRKALEVEKNRSAKVANMPTPPPDHIESVLENVSLKKGVVVEQYSSSHHHLPETTVETHTLQVDAKAAAEEEAKRLDELDQEETRDRLEHLEKARLRGEHALKKEHLTQERHRMLLDLERMQAADWQRRRHQAPPAVSSSSHTHTHTHTLADDGQRRLEHAFQDLYTNERRVKGDLVLQLVPEPLPAPSTSSHGNDLDLTLDSDVTPVEEEEEEVKEEEEEEMEELKEAGPADMPSQSHGLQRLLERIRSQREHWNSAPTSSSLSQHPVAMATQHSDATAPMATQHSDATAPMATQHSDATAPMTTQHSDATAPMATQHSSGDVAIATPLSEDDDVAMNGLSIEMGSPARTHTHNTGLREESVLSVEPEQSQEEEEVLKQDSGVQACTTEDSHILRIQQYQQQLLDQSRQHRQSVEEARRRLDEYQRTLALRHRSVTMTTTPSAVSTATSPQASAVPMVLSGPAPALSQVLLQEGSVWGVALPPPAVVLEMLRNKQQEGNSLISALLRAIQDSSESANQGASSSQLTNQGASSSQLTNLSASSPQAASHSTREASLVPPLASALVSQNSALHDWHQLSAILEVDTPLNSTVAVPDSDARCQMPETEFLSPLDPGSFTTTISTGSYCTSSVGTDPSLCAGARSGVGVVSPFGSSLQCRKRIIAMATEHRMPDNIQLNQAESNTGLHSWAQVLQEAPGGNSSPDAESSILQSSAMFFPLQPQTDSSSSSSTHLQIRDDTVSLIAHQLSCPASASSQSDLSLPRHASASSQSDLSLPRHASASSQSDLSLPHYASNSSQSDLSQSDLSQLIGQLSSHSSQSASDGRGLSDSACRRIGQDSREEPRGRHVIGQTSGQVAGYWLAEGRDSGTSVLIGRGPTLQPVLPDDLQQSLDSFHPLEAELTHGHLSVDSEDGPSPLRADHAHLSQQAVQDSLFQSAVSLDLLPLSDSSLHDDRSPHDDRSLPASPAHTRHLISQSEEELTANMTLWERIMKTLQKLRAKHTHTA</sequence>
<dbReference type="GeneID" id="116221778"/>
<dbReference type="KEGG" id="char:116221778"/>
<dbReference type="OrthoDB" id="6359887at2759"/>
<feature type="compositionally biased region" description="Polar residues" evidence="2">
    <location>
        <begin position="445"/>
        <end position="491"/>
    </location>
</feature>
<feature type="region of interest" description="Disordered" evidence="2">
    <location>
        <begin position="688"/>
        <end position="725"/>
    </location>
</feature>
<feature type="region of interest" description="Disordered" evidence="2">
    <location>
        <begin position="518"/>
        <end position="557"/>
    </location>
</feature>
<dbReference type="AlphaFoldDB" id="A0A8M1KQB3"/>
<dbReference type="GO" id="GO:0005829">
    <property type="term" value="C:cytosol"/>
    <property type="evidence" value="ECO:0007669"/>
    <property type="project" value="TreeGrafter"/>
</dbReference>
<accession>A0A8M1KQB3</accession>
<feature type="compositionally biased region" description="Basic residues" evidence="2">
    <location>
        <begin position="24"/>
        <end position="33"/>
    </location>
</feature>
<feature type="compositionally biased region" description="Polar residues" evidence="2">
    <location>
        <begin position="429"/>
        <end position="438"/>
    </location>
</feature>
<feature type="region of interest" description="Disordered" evidence="2">
    <location>
        <begin position="301"/>
        <end position="327"/>
    </location>
</feature>
<feature type="compositionally biased region" description="Basic and acidic residues" evidence="2">
    <location>
        <begin position="1001"/>
        <end position="1015"/>
    </location>
</feature>
<evidence type="ECO:0000256" key="1">
    <source>
        <dbReference type="SAM" id="Coils"/>
    </source>
</evidence>
<keyword evidence="3" id="KW-1185">Reference proteome</keyword>
<dbReference type="CTD" id="85459"/>
<feature type="compositionally biased region" description="Basic and acidic residues" evidence="2">
    <location>
        <begin position="1119"/>
        <end position="1131"/>
    </location>
</feature>
<dbReference type="GO" id="GO:0005814">
    <property type="term" value="C:centriole"/>
    <property type="evidence" value="ECO:0007669"/>
    <property type="project" value="TreeGrafter"/>
</dbReference>
<feature type="compositionally biased region" description="Low complexity" evidence="2">
    <location>
        <begin position="964"/>
        <end position="992"/>
    </location>
</feature>
<feature type="region of interest" description="Disordered" evidence="2">
    <location>
        <begin position="1"/>
        <end position="45"/>
    </location>
</feature>